<reference evidence="3" key="1">
    <citation type="submission" date="2017-01" db="EMBL/GenBank/DDBJ databases">
        <title>Draft genome of the species Salinivibrio costicola subsp. alcaliphilus.</title>
        <authorList>
            <person name="Lopez-Hermoso C."/>
            <person name="De La Haba R."/>
            <person name="Sanchez-Porro C."/>
            <person name="Ventosa A."/>
        </authorList>
    </citation>
    <scope>NUCLEOTIDE SEQUENCE [LARGE SCALE GENOMIC DNA]</scope>
    <source>
        <strain evidence="3">CBH448</strain>
    </source>
</reference>
<keyword evidence="3" id="KW-1185">Reference proteome</keyword>
<feature type="transmembrane region" description="Helical" evidence="1">
    <location>
        <begin position="175"/>
        <end position="195"/>
    </location>
</feature>
<evidence type="ECO:0000256" key="1">
    <source>
        <dbReference type="SAM" id="Phobius"/>
    </source>
</evidence>
<feature type="transmembrane region" description="Helical" evidence="1">
    <location>
        <begin position="141"/>
        <end position="163"/>
    </location>
</feature>
<feature type="transmembrane region" description="Helical" evidence="1">
    <location>
        <begin position="202"/>
        <end position="223"/>
    </location>
</feature>
<dbReference type="RefSeq" id="WP_077670217.1">
    <property type="nucleotide sequence ID" value="NZ_MUFR01000075.1"/>
</dbReference>
<feature type="transmembrane region" description="Helical" evidence="1">
    <location>
        <begin position="82"/>
        <end position="100"/>
    </location>
</feature>
<feature type="transmembrane region" description="Helical" evidence="1">
    <location>
        <begin position="45"/>
        <end position="70"/>
    </location>
</feature>
<comment type="caution">
    <text evidence="2">The sequence shown here is derived from an EMBL/GenBank/DDBJ whole genome shotgun (WGS) entry which is preliminary data.</text>
</comment>
<name>A0ABX3KM77_SALCS</name>
<feature type="transmembrane region" description="Helical" evidence="1">
    <location>
        <begin position="106"/>
        <end position="129"/>
    </location>
</feature>
<evidence type="ECO:0000313" key="2">
    <source>
        <dbReference type="EMBL" id="OOF32656.1"/>
    </source>
</evidence>
<dbReference type="EMBL" id="MUFR01000075">
    <property type="protein sequence ID" value="OOF32656.1"/>
    <property type="molecule type" value="Genomic_DNA"/>
</dbReference>
<evidence type="ECO:0000313" key="3">
    <source>
        <dbReference type="Proteomes" id="UP000189431"/>
    </source>
</evidence>
<proteinExistence type="predicted"/>
<gene>
    <name evidence="2" type="ORF">BZJ21_14980</name>
</gene>
<keyword evidence="1" id="KW-0472">Membrane</keyword>
<keyword evidence="1" id="KW-1133">Transmembrane helix</keyword>
<protein>
    <submittedName>
        <fullName evidence="2">Uncharacterized protein</fullName>
    </submittedName>
</protein>
<keyword evidence="1" id="KW-0812">Transmembrane</keyword>
<sequence>MYMLLVPAIVSAVLGAQLVLSLALLKGDICPGQRGRFHHAFWVPTFAWLILVPSSFFAILPFLTLGIFAFRSKTGKTRRSGPIPLLYIANLLGVVTWITILMAEGGLLVVAGILQLVLLGTSLGHGLLVRARSRLQAFDTLLPLASVMAFMGLMVFVASVAALSHSDIAPSQINAFVAGAGFGLLALAAQIWHLMKRIKPTLWRINAGVLFMFAAVTCLNSVVMG</sequence>
<dbReference type="Proteomes" id="UP000189431">
    <property type="component" value="Unassembled WGS sequence"/>
</dbReference>
<accession>A0ABX3KM77</accession>
<organism evidence="2 3">
    <name type="scientific">Salinivibrio costicola subsp. alcaliphilus</name>
    <dbReference type="NCBI Taxonomy" id="272773"/>
    <lineage>
        <taxon>Bacteria</taxon>
        <taxon>Pseudomonadati</taxon>
        <taxon>Pseudomonadota</taxon>
        <taxon>Gammaproteobacteria</taxon>
        <taxon>Vibrionales</taxon>
        <taxon>Vibrionaceae</taxon>
        <taxon>Salinivibrio</taxon>
    </lineage>
</organism>